<organism evidence="2 3">
    <name type="scientific">Gnomoniopsis smithogilvyi</name>
    <dbReference type="NCBI Taxonomy" id="1191159"/>
    <lineage>
        <taxon>Eukaryota</taxon>
        <taxon>Fungi</taxon>
        <taxon>Dikarya</taxon>
        <taxon>Ascomycota</taxon>
        <taxon>Pezizomycotina</taxon>
        <taxon>Sordariomycetes</taxon>
        <taxon>Sordariomycetidae</taxon>
        <taxon>Diaporthales</taxon>
        <taxon>Gnomoniaceae</taxon>
        <taxon>Gnomoniopsis</taxon>
    </lineage>
</organism>
<dbReference type="AlphaFoldDB" id="A0A9W8YKR9"/>
<keyword evidence="3" id="KW-1185">Reference proteome</keyword>
<proteinExistence type="predicted"/>
<dbReference type="OrthoDB" id="9977870at2759"/>
<reference evidence="2" key="1">
    <citation type="submission" date="2022-10" db="EMBL/GenBank/DDBJ databases">
        <title>Tapping the CABI collections for fungal endophytes: first genome assemblies for Collariella, Neodidymelliopsis, Ascochyta clinopodiicola, Didymella pomorum, Didymosphaeria variabile, Neocosmospora piperis and Neocucurbitaria cava.</title>
        <authorList>
            <person name="Hill R."/>
        </authorList>
    </citation>
    <scope>NUCLEOTIDE SEQUENCE</scope>
    <source>
        <strain evidence="2">IMI 355082</strain>
    </source>
</reference>
<sequence length="400" mass="44057">MRTNITNIADIDGHSPCLVIKLQLEELEELLSDSPGSSNDISHVLVIHENDLEAALNSRKVGQTGTMHCPVYRANDQVIHSARAEEEQTSEYQDTTLEVSGILAPAHPKVVIDLPENMSSVHDMGVWDMGDQDDAKKNDIDRLENMSPIPLSTIYQCDIGIGNIYPCSSDGCSCMNDEEDVVVVMDRDLLELHSSVYMSSVHTGNNEKAREKNITTGPSVDNPAVPSHPDCPTTAGPSRFSFRSMLSSLLRSQNDYILAQFDKQRAATVTDMAATDKGKKPVTAVYQRCACKEDLPCENGHVAGLSCGHEYCCDCLRELLRLSLIGETRFPPHCCDQTVPVENCERRLCYDFITDCVLRWSSKEDQTGADGNGIGSGDEEPNRPAVKTARKGCENCERMI</sequence>
<protein>
    <recommendedName>
        <fullName evidence="4">RING-type domain-containing protein</fullName>
    </recommendedName>
</protein>
<accession>A0A9W8YKR9</accession>
<feature type="region of interest" description="Disordered" evidence="1">
    <location>
        <begin position="365"/>
        <end position="386"/>
    </location>
</feature>
<gene>
    <name evidence="2" type="ORF">N0V93_010360</name>
</gene>
<dbReference type="EMBL" id="JAPEVB010000008">
    <property type="protein sequence ID" value="KAJ4385299.1"/>
    <property type="molecule type" value="Genomic_DNA"/>
</dbReference>
<evidence type="ECO:0000256" key="1">
    <source>
        <dbReference type="SAM" id="MobiDB-lite"/>
    </source>
</evidence>
<comment type="caution">
    <text evidence="2">The sequence shown here is derived from an EMBL/GenBank/DDBJ whole genome shotgun (WGS) entry which is preliminary data.</text>
</comment>
<name>A0A9W8YKR9_9PEZI</name>
<evidence type="ECO:0000313" key="3">
    <source>
        <dbReference type="Proteomes" id="UP001140453"/>
    </source>
</evidence>
<evidence type="ECO:0008006" key="4">
    <source>
        <dbReference type="Google" id="ProtNLM"/>
    </source>
</evidence>
<dbReference type="Proteomes" id="UP001140453">
    <property type="component" value="Unassembled WGS sequence"/>
</dbReference>
<evidence type="ECO:0000313" key="2">
    <source>
        <dbReference type="EMBL" id="KAJ4385299.1"/>
    </source>
</evidence>